<dbReference type="AlphaFoldDB" id="A0AAE0TC88"/>
<reference evidence="2" key="1">
    <citation type="journal article" date="2021" name="Genome Biol. Evol.">
        <title>A High-Quality Reference Genome for a Parasitic Bivalve with Doubly Uniparental Inheritance (Bivalvia: Unionida).</title>
        <authorList>
            <person name="Smith C.H."/>
        </authorList>
    </citation>
    <scope>NUCLEOTIDE SEQUENCE</scope>
    <source>
        <strain evidence="2">CHS0354</strain>
    </source>
</reference>
<dbReference type="EMBL" id="JAEAOA010001030">
    <property type="protein sequence ID" value="KAK3607707.1"/>
    <property type="molecule type" value="Genomic_DNA"/>
</dbReference>
<evidence type="ECO:0000313" key="2">
    <source>
        <dbReference type="EMBL" id="KAK3607707.1"/>
    </source>
</evidence>
<feature type="non-terminal residue" evidence="2">
    <location>
        <position position="1"/>
    </location>
</feature>
<feature type="compositionally biased region" description="Polar residues" evidence="1">
    <location>
        <begin position="71"/>
        <end position="87"/>
    </location>
</feature>
<feature type="non-terminal residue" evidence="2">
    <location>
        <position position="220"/>
    </location>
</feature>
<feature type="compositionally biased region" description="Basic residues" evidence="1">
    <location>
        <begin position="94"/>
        <end position="104"/>
    </location>
</feature>
<keyword evidence="3" id="KW-1185">Reference proteome</keyword>
<sequence length="220" mass="25289">PNPRDRPKHKLTELEEIRQALENNNNTLIDIPNIYERFTEFEEIRSLPKGKQPIRGPPRGKRGKSTKTKENSGQNYTQSPCTQPSPTNNNYNNNKRKLLHPSQNKKNKIAKITEQNSINTINTQLDPQTSPVWPKITTELNTNTQPNINEAHPGYLTLFIHYPNNPAKQPTDAAIIPELLKHRKGQIQINHMKPSETSIRCFTGAQIRAYKKVKINNDFR</sequence>
<proteinExistence type="predicted"/>
<gene>
    <name evidence="2" type="ORF">CHS0354_016731</name>
</gene>
<name>A0AAE0TC88_9BIVA</name>
<feature type="region of interest" description="Disordered" evidence="1">
    <location>
        <begin position="46"/>
        <end position="104"/>
    </location>
</feature>
<reference evidence="2" key="3">
    <citation type="submission" date="2023-05" db="EMBL/GenBank/DDBJ databases">
        <authorList>
            <person name="Smith C.H."/>
        </authorList>
    </citation>
    <scope>NUCLEOTIDE SEQUENCE</scope>
    <source>
        <strain evidence="2">CHS0354</strain>
        <tissue evidence="2">Mantle</tissue>
    </source>
</reference>
<organism evidence="2 3">
    <name type="scientific">Potamilus streckersoni</name>
    <dbReference type="NCBI Taxonomy" id="2493646"/>
    <lineage>
        <taxon>Eukaryota</taxon>
        <taxon>Metazoa</taxon>
        <taxon>Spiralia</taxon>
        <taxon>Lophotrochozoa</taxon>
        <taxon>Mollusca</taxon>
        <taxon>Bivalvia</taxon>
        <taxon>Autobranchia</taxon>
        <taxon>Heteroconchia</taxon>
        <taxon>Palaeoheterodonta</taxon>
        <taxon>Unionida</taxon>
        <taxon>Unionoidea</taxon>
        <taxon>Unionidae</taxon>
        <taxon>Ambleminae</taxon>
        <taxon>Lampsilini</taxon>
        <taxon>Potamilus</taxon>
    </lineage>
</organism>
<reference evidence="2" key="2">
    <citation type="journal article" date="2021" name="Genome Biol. Evol.">
        <title>Developing a high-quality reference genome for a parasitic bivalve with doubly uniparental inheritance (Bivalvia: Unionida).</title>
        <authorList>
            <person name="Smith C.H."/>
        </authorList>
    </citation>
    <scope>NUCLEOTIDE SEQUENCE</scope>
    <source>
        <strain evidence="2">CHS0354</strain>
        <tissue evidence="2">Mantle</tissue>
    </source>
</reference>
<protein>
    <submittedName>
        <fullName evidence="2">Uncharacterized protein</fullName>
    </submittedName>
</protein>
<comment type="caution">
    <text evidence="2">The sequence shown here is derived from an EMBL/GenBank/DDBJ whole genome shotgun (WGS) entry which is preliminary data.</text>
</comment>
<evidence type="ECO:0000313" key="3">
    <source>
        <dbReference type="Proteomes" id="UP001195483"/>
    </source>
</evidence>
<accession>A0AAE0TC88</accession>
<evidence type="ECO:0000256" key="1">
    <source>
        <dbReference type="SAM" id="MobiDB-lite"/>
    </source>
</evidence>
<dbReference type="Proteomes" id="UP001195483">
    <property type="component" value="Unassembled WGS sequence"/>
</dbReference>